<sequence>MTVGQGLVNAGEEIQVLSDPTNSVFRSLPHPAGRICGRLIFVRSCFIFGCRIFKTSLFTLRLYRLELSASKNLARP</sequence>
<dbReference type="AlphaFoldDB" id="A0A0C2SRY5"/>
<proteinExistence type="predicted"/>
<feature type="non-terminal residue" evidence="1">
    <location>
        <position position="76"/>
    </location>
</feature>
<evidence type="ECO:0000313" key="2">
    <source>
        <dbReference type="Proteomes" id="UP000054549"/>
    </source>
</evidence>
<name>A0A0C2SRY5_AMAMK</name>
<gene>
    <name evidence="1" type="ORF">M378DRAFT_161277</name>
</gene>
<organism evidence="1 2">
    <name type="scientific">Amanita muscaria (strain Koide BX008)</name>
    <dbReference type="NCBI Taxonomy" id="946122"/>
    <lineage>
        <taxon>Eukaryota</taxon>
        <taxon>Fungi</taxon>
        <taxon>Dikarya</taxon>
        <taxon>Basidiomycota</taxon>
        <taxon>Agaricomycotina</taxon>
        <taxon>Agaricomycetes</taxon>
        <taxon>Agaricomycetidae</taxon>
        <taxon>Agaricales</taxon>
        <taxon>Pluteineae</taxon>
        <taxon>Amanitaceae</taxon>
        <taxon>Amanita</taxon>
    </lineage>
</organism>
<dbReference type="InParanoid" id="A0A0C2SRY5"/>
<evidence type="ECO:0000313" key="1">
    <source>
        <dbReference type="EMBL" id="KIL66050.1"/>
    </source>
</evidence>
<keyword evidence="2" id="KW-1185">Reference proteome</keyword>
<dbReference type="Proteomes" id="UP000054549">
    <property type="component" value="Unassembled WGS sequence"/>
</dbReference>
<dbReference type="HOGENOM" id="CLU_2661105_0_0_1"/>
<accession>A0A0C2SRY5</accession>
<reference evidence="1 2" key="1">
    <citation type="submission" date="2014-04" db="EMBL/GenBank/DDBJ databases">
        <title>Evolutionary Origins and Diversification of the Mycorrhizal Mutualists.</title>
        <authorList>
            <consortium name="DOE Joint Genome Institute"/>
            <consortium name="Mycorrhizal Genomics Consortium"/>
            <person name="Kohler A."/>
            <person name="Kuo A."/>
            <person name="Nagy L.G."/>
            <person name="Floudas D."/>
            <person name="Copeland A."/>
            <person name="Barry K.W."/>
            <person name="Cichocki N."/>
            <person name="Veneault-Fourrey C."/>
            <person name="LaButti K."/>
            <person name="Lindquist E.A."/>
            <person name="Lipzen A."/>
            <person name="Lundell T."/>
            <person name="Morin E."/>
            <person name="Murat C."/>
            <person name="Riley R."/>
            <person name="Ohm R."/>
            <person name="Sun H."/>
            <person name="Tunlid A."/>
            <person name="Henrissat B."/>
            <person name="Grigoriev I.V."/>
            <person name="Hibbett D.S."/>
            <person name="Martin F."/>
        </authorList>
    </citation>
    <scope>NUCLEOTIDE SEQUENCE [LARGE SCALE GENOMIC DNA]</scope>
    <source>
        <strain evidence="1 2">Koide BX008</strain>
    </source>
</reference>
<protein>
    <submittedName>
        <fullName evidence="1">Uncharacterized protein</fullName>
    </submittedName>
</protein>
<dbReference type="EMBL" id="KN818238">
    <property type="protein sequence ID" value="KIL66050.1"/>
    <property type="molecule type" value="Genomic_DNA"/>
</dbReference>